<evidence type="ECO:0000256" key="7">
    <source>
        <dbReference type="ARBA" id="ARBA00022807"/>
    </source>
</evidence>
<feature type="compositionally biased region" description="Basic and acidic residues" evidence="8">
    <location>
        <begin position="1101"/>
        <end position="1126"/>
    </location>
</feature>
<dbReference type="RefSeq" id="XP_001311898.1">
    <property type="nucleotide sequence ID" value="XM_001311897.1"/>
</dbReference>
<protein>
    <recommendedName>
        <fullName evidence="3">ubiquitinyl hydrolase 1</fullName>
        <ecNumber evidence="3">3.4.19.12</ecNumber>
    </recommendedName>
</protein>
<comment type="catalytic activity">
    <reaction evidence="1">
        <text>Thiol-dependent hydrolysis of ester, thioester, amide, peptide and isopeptide bonds formed by the C-terminal Gly of ubiquitin (a 76-residue protein attached to proteins as an intracellular targeting signal).</text>
        <dbReference type="EC" id="3.4.19.12"/>
    </reaction>
</comment>
<evidence type="ECO:0000256" key="2">
    <source>
        <dbReference type="ARBA" id="ARBA00009085"/>
    </source>
</evidence>
<dbReference type="InParanoid" id="A2F7X4"/>
<reference evidence="11" key="1">
    <citation type="submission" date="2006-10" db="EMBL/GenBank/DDBJ databases">
        <authorList>
            <person name="Amadeo P."/>
            <person name="Zhao Q."/>
            <person name="Wortman J."/>
            <person name="Fraser-Liggett C."/>
            <person name="Carlton J."/>
        </authorList>
    </citation>
    <scope>NUCLEOTIDE SEQUENCE</scope>
    <source>
        <strain evidence="11">G3</strain>
    </source>
</reference>
<keyword evidence="12" id="KW-1185">Reference proteome</keyword>
<accession>A2F7X4</accession>
<dbReference type="Pfam" id="PF06337">
    <property type="entry name" value="DUSP"/>
    <property type="match status" value="1"/>
</dbReference>
<feature type="compositionally biased region" description="Polar residues" evidence="8">
    <location>
        <begin position="226"/>
        <end position="236"/>
    </location>
</feature>
<dbReference type="SUPFAM" id="SSF143791">
    <property type="entry name" value="DUSP-like"/>
    <property type="match status" value="1"/>
</dbReference>
<organism evidence="11 12">
    <name type="scientific">Trichomonas vaginalis (strain ATCC PRA-98 / G3)</name>
    <dbReference type="NCBI Taxonomy" id="412133"/>
    <lineage>
        <taxon>Eukaryota</taxon>
        <taxon>Metamonada</taxon>
        <taxon>Parabasalia</taxon>
        <taxon>Trichomonadida</taxon>
        <taxon>Trichomonadidae</taxon>
        <taxon>Trichomonas</taxon>
    </lineage>
</organism>
<keyword evidence="7" id="KW-0788">Thiol protease</keyword>
<dbReference type="AlphaFoldDB" id="A2F7X4"/>
<dbReference type="PROSITE" id="PS50235">
    <property type="entry name" value="USP_3"/>
    <property type="match status" value="1"/>
</dbReference>
<feature type="compositionally biased region" description="Low complexity" evidence="8">
    <location>
        <begin position="1137"/>
        <end position="1146"/>
    </location>
</feature>
<dbReference type="SUPFAM" id="SSF54001">
    <property type="entry name" value="Cysteine proteinases"/>
    <property type="match status" value="1"/>
</dbReference>
<keyword evidence="4" id="KW-0645">Protease</keyword>
<dbReference type="GO" id="GO:0004843">
    <property type="term" value="F:cysteine-type deubiquitinase activity"/>
    <property type="evidence" value="ECO:0007669"/>
    <property type="project" value="UniProtKB-EC"/>
</dbReference>
<feature type="compositionally biased region" description="Polar residues" evidence="8">
    <location>
        <begin position="1045"/>
        <end position="1070"/>
    </location>
</feature>
<gene>
    <name evidence="11" type="ORF">TVAG_431770</name>
</gene>
<dbReference type="InterPro" id="IPR028889">
    <property type="entry name" value="USP"/>
</dbReference>
<dbReference type="SMR" id="A2F7X4"/>
<dbReference type="Gene3D" id="3.30.2230.10">
    <property type="entry name" value="DUSP-like"/>
    <property type="match status" value="1"/>
</dbReference>
<feature type="region of interest" description="Disordered" evidence="8">
    <location>
        <begin position="18"/>
        <end position="41"/>
    </location>
</feature>
<dbReference type="Pfam" id="PF00443">
    <property type="entry name" value="UCH"/>
    <property type="match status" value="1"/>
</dbReference>
<evidence type="ECO:0000256" key="8">
    <source>
        <dbReference type="SAM" id="MobiDB-lite"/>
    </source>
</evidence>
<dbReference type="PANTHER" id="PTHR21646">
    <property type="entry name" value="UBIQUITIN CARBOXYL-TERMINAL HYDROLASE"/>
    <property type="match status" value="1"/>
</dbReference>
<feature type="region of interest" description="Disordered" evidence="8">
    <location>
        <begin position="1041"/>
        <end position="1201"/>
    </location>
</feature>
<evidence type="ECO:0000256" key="4">
    <source>
        <dbReference type="ARBA" id="ARBA00022670"/>
    </source>
</evidence>
<feature type="compositionally biased region" description="Basic and acidic residues" evidence="8">
    <location>
        <begin position="211"/>
        <end position="225"/>
    </location>
</feature>
<feature type="compositionally biased region" description="Acidic residues" evidence="8">
    <location>
        <begin position="1091"/>
        <end position="1100"/>
    </location>
</feature>
<dbReference type="InterPro" id="IPR038765">
    <property type="entry name" value="Papain-like_cys_pep_sf"/>
</dbReference>
<evidence type="ECO:0000313" key="11">
    <source>
        <dbReference type="EMBL" id="EAX98968.1"/>
    </source>
</evidence>
<dbReference type="EC" id="3.4.19.12" evidence="3"/>
<keyword evidence="5" id="KW-0833">Ubl conjugation pathway</keyword>
<dbReference type="InterPro" id="IPR018200">
    <property type="entry name" value="USP_CS"/>
</dbReference>
<reference evidence="11" key="2">
    <citation type="journal article" date="2007" name="Science">
        <title>Draft genome sequence of the sexually transmitted pathogen Trichomonas vaginalis.</title>
        <authorList>
            <person name="Carlton J.M."/>
            <person name="Hirt R.P."/>
            <person name="Silva J.C."/>
            <person name="Delcher A.L."/>
            <person name="Schatz M."/>
            <person name="Zhao Q."/>
            <person name="Wortman J.R."/>
            <person name="Bidwell S.L."/>
            <person name="Alsmark U.C.M."/>
            <person name="Besteiro S."/>
            <person name="Sicheritz-Ponten T."/>
            <person name="Noel C.J."/>
            <person name="Dacks J.B."/>
            <person name="Foster P.G."/>
            <person name="Simillion C."/>
            <person name="Van de Peer Y."/>
            <person name="Miranda-Saavedra D."/>
            <person name="Barton G.J."/>
            <person name="Westrop G.D."/>
            <person name="Mueller S."/>
            <person name="Dessi D."/>
            <person name="Fiori P.L."/>
            <person name="Ren Q."/>
            <person name="Paulsen I."/>
            <person name="Zhang H."/>
            <person name="Bastida-Corcuera F.D."/>
            <person name="Simoes-Barbosa A."/>
            <person name="Brown M.T."/>
            <person name="Hayes R.D."/>
            <person name="Mukherjee M."/>
            <person name="Okumura C.Y."/>
            <person name="Schneider R."/>
            <person name="Smith A.J."/>
            <person name="Vanacova S."/>
            <person name="Villalvazo M."/>
            <person name="Haas B.J."/>
            <person name="Pertea M."/>
            <person name="Feldblyum T.V."/>
            <person name="Utterback T.R."/>
            <person name="Shu C.L."/>
            <person name="Osoegawa K."/>
            <person name="de Jong P.J."/>
            <person name="Hrdy I."/>
            <person name="Horvathova L."/>
            <person name="Zubacova Z."/>
            <person name="Dolezal P."/>
            <person name="Malik S.B."/>
            <person name="Logsdon J.M. Jr."/>
            <person name="Henze K."/>
            <person name="Gupta A."/>
            <person name="Wang C.C."/>
            <person name="Dunne R.L."/>
            <person name="Upcroft J.A."/>
            <person name="Upcroft P."/>
            <person name="White O."/>
            <person name="Salzberg S.L."/>
            <person name="Tang P."/>
            <person name="Chiu C.-H."/>
            <person name="Lee Y.-S."/>
            <person name="Embley T.M."/>
            <person name="Coombs G.H."/>
            <person name="Mottram J.C."/>
            <person name="Tachezy J."/>
            <person name="Fraser-Liggett C.M."/>
            <person name="Johnson P.J."/>
        </authorList>
    </citation>
    <scope>NUCLEOTIDE SEQUENCE [LARGE SCALE GENOMIC DNA]</scope>
    <source>
        <strain evidence="11">G3</strain>
    </source>
</reference>
<dbReference type="VEuPathDB" id="TrichDB:TVAGG3_0671450"/>
<feature type="domain" description="USP" evidence="9">
    <location>
        <begin position="445"/>
        <end position="1035"/>
    </location>
</feature>
<keyword evidence="6 11" id="KW-0378">Hydrolase</keyword>
<dbReference type="eggNOG" id="KOG1870">
    <property type="taxonomic scope" value="Eukaryota"/>
</dbReference>
<evidence type="ECO:0000256" key="3">
    <source>
        <dbReference type="ARBA" id="ARBA00012759"/>
    </source>
</evidence>
<comment type="similarity">
    <text evidence="2">Belongs to the peptidase C19 family.</text>
</comment>
<dbReference type="KEGG" id="tva:4756772"/>
<feature type="compositionally biased region" description="Polar residues" evidence="8">
    <location>
        <begin position="276"/>
        <end position="287"/>
    </location>
</feature>
<dbReference type="InterPro" id="IPR035927">
    <property type="entry name" value="DUSP-like_sf"/>
</dbReference>
<sequence>MEADELLTNHSNVIKAKNSSLSSSLSFSSSSNSSDYKNESNTVPFNSFSMAPKDMPPPDEQLKIIESIPDQDQYVVGQDAYLIPSDFLNQWFSYVYSASAEGTSMPPKGPIITRKNYNIRTRTPIFGREKDYTPVTKPTWEYFQKWYGGIESTVAVEYDEKEEKATPVLEAFETRINFGDDSKPLIVPKFISIKEYLKKCLALFDIKYSEDQEPKDEENTPEKTENSSNIVNNVNPYEPITSTVEEDAPVATGAPANNSNPYTNNSVNEEEAPISFSDSNNVQNNIQPLVDSDSSSDDKSPKLSENSNIIFNNSEYSSAYTATETTTEDQNTMIDNPTFSDFRLFDYYNKTLSNQLEIGKYLDDYSIATVNDILLDYKLKNGSWYSETIPKYNTTSYTGTYNFNYNDSYTTSYNYQTPSYNSYNYNHYGGYYGYSYGTPPGPGKVGFQNLGNTCFFNSGIQCLMHSKPLVKMLLGESWKQDINEINPLGTKGRLVRAFQKLLEEVWSGNSRVLAPSELKQVIGEFSSRFAGWGQQDSHELITFMLDGIHEDLNRCRVKPQIDTVIGDGINDAETADLAWTNHMKRNDSIIHDIFYAQLRSRCICPKCGKTIVVFDPYSHLSLPISNPKIKQVKVTFVPYNFSEKYETLSLNVPIIPKQKDYEDAISKAISRDVKVVICSLSTAKSLKLGIIEGYSVCNYIAFEIPDVSKLYVPCIVKTMQKDNYYYSTPQLKNVGEYFLLPISKEYAFDSNNFNFDQNDSAEKTSKALTQLEDEAEVYLKEVWNKNLQETEEGKEMKEKTQYYGEDIQIKQDKIFTASLKSTYYYDNSTSFTYSDEYPNVTSITATLYINDEYRTEKKGFLYSQLMKHSSEIVEDNSMDNESGGVTLDKCFEYFCTEEVLDEDNEWRCPNCEQFVCATKKMDLWSVPKCLVIHLKRFSAGEYYSHKDERYVDYPDVIDIGKYIVGPHPGCTKYQLYAVSEHMGSLGGGHYTAHAVVSPLDKNTGEWYSFNDSSASESTAASAHNASAYVLFYQRMDEDCPVIEGGQQNENTTSDSDLPQLNKSQDSSSDNEIILDNNIQNSNIRRIASSSSDEEEDDEEDGDKKLKESEIKEILSDHSSDDEEKQRLRPNSSVFSSNDQQENNNQQIKQSLSETDSDEEETKEKQQENNDSPLENENPTLVRKLTESLSTSSTDDDIPHND</sequence>
<feature type="region of interest" description="Disordered" evidence="8">
    <location>
        <begin position="276"/>
        <end position="308"/>
    </location>
</feature>
<dbReference type="PANTHER" id="PTHR21646:SF24">
    <property type="entry name" value="UBIQUITIN CARBOXYL-TERMINAL HYDROLASE"/>
    <property type="match status" value="1"/>
</dbReference>
<dbReference type="OrthoDB" id="292964at2759"/>
<dbReference type="EMBL" id="DS113655">
    <property type="protein sequence ID" value="EAX98968.1"/>
    <property type="molecule type" value="Genomic_DNA"/>
</dbReference>
<dbReference type="InterPro" id="IPR001394">
    <property type="entry name" value="Peptidase_C19_UCH"/>
</dbReference>
<evidence type="ECO:0000256" key="5">
    <source>
        <dbReference type="ARBA" id="ARBA00022786"/>
    </source>
</evidence>
<dbReference type="PROSITE" id="PS51283">
    <property type="entry name" value="DUSP"/>
    <property type="match status" value="1"/>
</dbReference>
<dbReference type="PROSITE" id="PS00972">
    <property type="entry name" value="USP_1"/>
    <property type="match status" value="1"/>
</dbReference>
<feature type="domain" description="DUSP" evidence="10">
    <location>
        <begin position="56"/>
        <end position="159"/>
    </location>
</feature>
<dbReference type="Proteomes" id="UP000001542">
    <property type="component" value="Unassembled WGS sequence"/>
</dbReference>
<dbReference type="Gene3D" id="3.90.70.10">
    <property type="entry name" value="Cysteine proteinases"/>
    <property type="match status" value="2"/>
</dbReference>
<dbReference type="VEuPathDB" id="TrichDB:TVAG_431770"/>
<dbReference type="FunCoup" id="A2F7X4">
    <property type="interactions" value="532"/>
</dbReference>
<feature type="compositionally biased region" description="Low complexity" evidence="8">
    <location>
        <begin position="1076"/>
        <end position="1090"/>
    </location>
</feature>
<evidence type="ECO:0000259" key="9">
    <source>
        <dbReference type="PROSITE" id="PS50235"/>
    </source>
</evidence>
<name>A2F7X4_TRIV3</name>
<dbReference type="InterPro" id="IPR050185">
    <property type="entry name" value="Ub_carboxyl-term_hydrolase"/>
</dbReference>
<feature type="compositionally biased region" description="Low complexity" evidence="8">
    <location>
        <begin position="18"/>
        <end position="34"/>
    </location>
</feature>
<dbReference type="GO" id="GO:0006508">
    <property type="term" value="P:proteolysis"/>
    <property type="evidence" value="ECO:0007669"/>
    <property type="project" value="UniProtKB-KW"/>
</dbReference>
<evidence type="ECO:0000256" key="1">
    <source>
        <dbReference type="ARBA" id="ARBA00000707"/>
    </source>
</evidence>
<dbReference type="GO" id="GO:0016579">
    <property type="term" value="P:protein deubiquitination"/>
    <property type="evidence" value="ECO:0007669"/>
    <property type="project" value="InterPro"/>
</dbReference>
<dbReference type="PROSITE" id="PS00973">
    <property type="entry name" value="USP_2"/>
    <property type="match status" value="1"/>
</dbReference>
<dbReference type="STRING" id="5722.A2F7X4"/>
<feature type="region of interest" description="Disordered" evidence="8">
    <location>
        <begin position="211"/>
        <end position="236"/>
    </location>
</feature>
<evidence type="ECO:0000256" key="6">
    <source>
        <dbReference type="ARBA" id="ARBA00022801"/>
    </source>
</evidence>
<evidence type="ECO:0000259" key="10">
    <source>
        <dbReference type="PROSITE" id="PS51283"/>
    </source>
</evidence>
<evidence type="ECO:0000313" key="12">
    <source>
        <dbReference type="Proteomes" id="UP000001542"/>
    </source>
</evidence>
<proteinExistence type="inferred from homology"/>
<dbReference type="InterPro" id="IPR006615">
    <property type="entry name" value="Pept_C19_DUSP"/>
</dbReference>